<dbReference type="InterPro" id="IPR015655">
    <property type="entry name" value="PP2C"/>
</dbReference>
<feature type="region of interest" description="Disordered" evidence="10">
    <location>
        <begin position="862"/>
        <end position="886"/>
    </location>
</feature>
<feature type="chain" id="PRO_5045391418" description="PPM-type phosphatase domain-containing protein" evidence="12">
    <location>
        <begin position="31"/>
        <end position="1003"/>
    </location>
</feature>
<dbReference type="InterPro" id="IPR000222">
    <property type="entry name" value="PP2C_BS"/>
</dbReference>
<evidence type="ECO:0000256" key="6">
    <source>
        <dbReference type="ARBA" id="ARBA00022912"/>
    </source>
</evidence>
<feature type="domain" description="PPM-type phosphatase" evidence="13">
    <location>
        <begin position="524"/>
        <end position="848"/>
    </location>
</feature>
<evidence type="ECO:0000256" key="11">
    <source>
        <dbReference type="SAM" id="Phobius"/>
    </source>
</evidence>
<evidence type="ECO:0000313" key="15">
    <source>
        <dbReference type="Proteomes" id="UP001642484"/>
    </source>
</evidence>
<dbReference type="SMART" id="SM00332">
    <property type="entry name" value="PP2Cc"/>
    <property type="match status" value="1"/>
</dbReference>
<sequence>MPAAVFPRASRFGALPLALGALALLTPCSAPWTLGGALSGARTPSQAHRPLLRWVSSKINTWSVHATDGRETGAQGHWSVNPTHSGVMSYTEQYWEESYGPVNAGVCAGTELQGCGTTDVYSGPYLELECWNFRFGFESVASLCACALKSVATVACCAACGVYARRQGILDETSEKFLDKFVSSVCMPCLILRKVPPLITLKELVAIWPLTLGCLCTVVCGLLAGALAAWALKIRSFSGLMMTAVAFPNSFSVPLTLLLAIDPTRLGQAEGADLEARISMLFLASYPFWVVARWGIGFPVLSGAWSFEQWQQKVLNPPVKACLLSLPAAFVCQQRSALESFGLTFAALEPAITAVDYAGRCSVPLLLAALGAKVDGIWSDLRAEGAGPKEAKLPTYQTLLIPPPAPGSTAPGQMEAAAPIQVEEQGVMPLRGHIAVLVLRQLCGALLGLAIASLLRTFCGVTDRVLLMTLLLQSCGPPMINLSVMAGVSGSVQKDSAKLLLITYAASDAVACARQRGPGSTRRRFGDTDNGPGHDVRRRDRDTDVKAIPALYGVFDGHGQAGHHCAAFARGVLPESLFGQGSLIAGPEEALRALAAPAPHAAPPLLDGTWPTGRQWGMYEEHVARQQDFDTETSGTTATVALVLHFPVSEEDPEMQGESWLYVANVGDSRAVLVSRSGEDRSEIAVNRLTRDHRPDDLAEAERIQAEGGEVRRLRPGSGTSRIFAPGCQWPAMALSRSLGASIAGTCGVSSEPEAAAAWGTWEDLEELKMVYFQSVQKVTSVRLANSSDELLVLGTDGRTCAPWHDDAGLGAASSVERSRTAIDGPGKADQGSYNDTVDDITAVAVRGLGMPKRKLGELSEPLVESAAATEPAASEQSEGAASSSGAEAASWSLTELNDEVLLQILSSLPGWMAWRLEATGLAAWRTGCTDAWWKTRCHLEFAAERLPAPLAGSTWRQSYRQLLGVQAARTGVWCYSSQRHGLRDRVAAPQLFVNPSGEKLFC</sequence>
<evidence type="ECO:0000256" key="7">
    <source>
        <dbReference type="ARBA" id="ARBA00022989"/>
    </source>
</evidence>
<dbReference type="Pfam" id="PF00481">
    <property type="entry name" value="PP2C"/>
    <property type="match status" value="1"/>
</dbReference>
<evidence type="ECO:0000256" key="1">
    <source>
        <dbReference type="ARBA" id="ARBA00004141"/>
    </source>
</evidence>
<reference evidence="14 15" key="1">
    <citation type="submission" date="2024-02" db="EMBL/GenBank/DDBJ databases">
        <authorList>
            <person name="Chen Y."/>
            <person name="Shah S."/>
            <person name="Dougan E. K."/>
            <person name="Thang M."/>
            <person name="Chan C."/>
        </authorList>
    </citation>
    <scope>NUCLEOTIDE SEQUENCE [LARGE SCALE GENOMIC DNA]</scope>
</reference>
<feature type="region of interest" description="Disordered" evidence="10">
    <location>
        <begin position="515"/>
        <end position="540"/>
    </location>
</feature>
<protein>
    <recommendedName>
        <fullName evidence="13">PPM-type phosphatase domain-containing protein</fullName>
    </recommendedName>
</protein>
<dbReference type="Pfam" id="PF03547">
    <property type="entry name" value="Mem_trans"/>
    <property type="match status" value="1"/>
</dbReference>
<keyword evidence="5 9" id="KW-0378">Hydrolase</keyword>
<keyword evidence="15" id="KW-1185">Reference proteome</keyword>
<dbReference type="PROSITE" id="PS51746">
    <property type="entry name" value="PPM_2"/>
    <property type="match status" value="1"/>
</dbReference>
<feature type="compositionally biased region" description="Low complexity" evidence="10">
    <location>
        <begin position="865"/>
        <end position="886"/>
    </location>
</feature>
<dbReference type="PROSITE" id="PS01032">
    <property type="entry name" value="PPM_1"/>
    <property type="match status" value="1"/>
</dbReference>
<feature type="compositionally biased region" description="Basic and acidic residues" evidence="10">
    <location>
        <begin position="524"/>
        <end position="540"/>
    </location>
</feature>
<comment type="subcellular location">
    <subcellularLocation>
        <location evidence="1">Membrane</location>
        <topology evidence="1">Multi-pass membrane protein</topology>
    </subcellularLocation>
    <subcellularLocation>
        <location evidence="2">Membrane</location>
        <topology evidence="2">Peripheral membrane protein</topology>
    </subcellularLocation>
</comment>
<organism evidence="14 15">
    <name type="scientific">Durusdinium trenchii</name>
    <dbReference type="NCBI Taxonomy" id="1381693"/>
    <lineage>
        <taxon>Eukaryota</taxon>
        <taxon>Sar</taxon>
        <taxon>Alveolata</taxon>
        <taxon>Dinophyceae</taxon>
        <taxon>Suessiales</taxon>
        <taxon>Symbiodiniaceae</taxon>
        <taxon>Durusdinium</taxon>
    </lineage>
</organism>
<feature type="transmembrane region" description="Helical" evidence="11">
    <location>
        <begin position="239"/>
        <end position="261"/>
    </location>
</feature>
<proteinExistence type="inferred from homology"/>
<keyword evidence="12" id="KW-0732">Signal</keyword>
<accession>A0ABP0JUQ9</accession>
<dbReference type="Proteomes" id="UP001642484">
    <property type="component" value="Unassembled WGS sequence"/>
</dbReference>
<keyword evidence="6 9" id="KW-0904">Protein phosphatase</keyword>
<dbReference type="SUPFAM" id="SSF81606">
    <property type="entry name" value="PP2C-like"/>
    <property type="match status" value="1"/>
</dbReference>
<evidence type="ECO:0000256" key="8">
    <source>
        <dbReference type="ARBA" id="ARBA00023136"/>
    </source>
</evidence>
<evidence type="ECO:0000313" key="14">
    <source>
        <dbReference type="EMBL" id="CAK9018006.1"/>
    </source>
</evidence>
<evidence type="ECO:0000256" key="3">
    <source>
        <dbReference type="ARBA" id="ARBA00022692"/>
    </source>
</evidence>
<feature type="signal peptide" evidence="12">
    <location>
        <begin position="1"/>
        <end position="30"/>
    </location>
</feature>
<comment type="caution">
    <text evidence="14">The sequence shown here is derived from an EMBL/GenBank/DDBJ whole genome shotgun (WGS) entry which is preliminary data.</text>
</comment>
<keyword evidence="7 11" id="KW-1133">Transmembrane helix</keyword>
<dbReference type="InterPro" id="IPR036457">
    <property type="entry name" value="PPM-type-like_dom_sf"/>
</dbReference>
<gene>
    <name evidence="14" type="ORF">CCMP2556_LOCUS13088</name>
</gene>
<keyword evidence="3 11" id="KW-0812">Transmembrane</keyword>
<keyword evidence="4" id="KW-0479">Metal-binding</keyword>
<evidence type="ECO:0000256" key="12">
    <source>
        <dbReference type="SAM" id="SignalP"/>
    </source>
</evidence>
<evidence type="ECO:0000256" key="5">
    <source>
        <dbReference type="ARBA" id="ARBA00022801"/>
    </source>
</evidence>
<evidence type="ECO:0000256" key="9">
    <source>
        <dbReference type="RuleBase" id="RU003465"/>
    </source>
</evidence>
<dbReference type="Gene3D" id="3.60.40.10">
    <property type="entry name" value="PPM-type phosphatase domain"/>
    <property type="match status" value="1"/>
</dbReference>
<comment type="similarity">
    <text evidence="9">Belongs to the PP2C family.</text>
</comment>
<dbReference type="InterPro" id="IPR004776">
    <property type="entry name" value="Mem_transp_PIN-like"/>
</dbReference>
<evidence type="ECO:0000256" key="2">
    <source>
        <dbReference type="ARBA" id="ARBA00004170"/>
    </source>
</evidence>
<evidence type="ECO:0000259" key="13">
    <source>
        <dbReference type="PROSITE" id="PS51746"/>
    </source>
</evidence>
<dbReference type="PANTHER" id="PTHR13832:SF819">
    <property type="entry name" value="PROTEIN PHOSPHATASE 2C 35-RELATED"/>
    <property type="match status" value="1"/>
</dbReference>
<name>A0ABP0JUQ9_9DINO</name>
<dbReference type="InterPro" id="IPR001932">
    <property type="entry name" value="PPM-type_phosphatase-like_dom"/>
</dbReference>
<evidence type="ECO:0000256" key="4">
    <source>
        <dbReference type="ARBA" id="ARBA00022723"/>
    </source>
</evidence>
<feature type="region of interest" description="Disordered" evidence="10">
    <location>
        <begin position="812"/>
        <end position="835"/>
    </location>
</feature>
<dbReference type="EMBL" id="CAXAMN010006557">
    <property type="protein sequence ID" value="CAK9018006.1"/>
    <property type="molecule type" value="Genomic_DNA"/>
</dbReference>
<dbReference type="CDD" id="cd00143">
    <property type="entry name" value="PP2Cc"/>
    <property type="match status" value="1"/>
</dbReference>
<dbReference type="PANTHER" id="PTHR13832">
    <property type="entry name" value="PROTEIN PHOSPHATASE 2C"/>
    <property type="match status" value="1"/>
</dbReference>
<feature type="transmembrane region" description="Helical" evidence="11">
    <location>
        <begin position="206"/>
        <end position="232"/>
    </location>
</feature>
<evidence type="ECO:0000256" key="10">
    <source>
        <dbReference type="SAM" id="MobiDB-lite"/>
    </source>
</evidence>
<keyword evidence="8 11" id="KW-0472">Membrane</keyword>